<keyword evidence="1" id="KW-0805">Transcription regulation</keyword>
<organism evidence="6 7">
    <name type="scientific">Arthrobacter sunyaminii</name>
    <dbReference type="NCBI Taxonomy" id="2816859"/>
    <lineage>
        <taxon>Bacteria</taxon>
        <taxon>Bacillati</taxon>
        <taxon>Actinomycetota</taxon>
        <taxon>Actinomycetes</taxon>
        <taxon>Micrococcales</taxon>
        <taxon>Micrococcaceae</taxon>
        <taxon>Arthrobacter</taxon>
    </lineage>
</organism>
<accession>A0A975S5A1</accession>
<dbReference type="Gene3D" id="1.10.10.1320">
    <property type="entry name" value="Anti-sigma factor, zinc-finger domain"/>
    <property type="match status" value="1"/>
</dbReference>
<gene>
    <name evidence="6" type="ORF">KG104_13700</name>
</gene>
<dbReference type="RefSeq" id="WP_104160495.1">
    <property type="nucleotide sequence ID" value="NZ_CP076456.1"/>
</dbReference>
<keyword evidence="2" id="KW-0804">Transcription</keyword>
<keyword evidence="7" id="KW-1185">Reference proteome</keyword>
<name>A0A975S5A1_9MICC</name>
<proteinExistence type="predicted"/>
<feature type="domain" description="Putative zinc-finger" evidence="5">
    <location>
        <begin position="6"/>
        <end position="35"/>
    </location>
</feature>
<evidence type="ECO:0000256" key="4">
    <source>
        <dbReference type="SAM" id="Phobius"/>
    </source>
</evidence>
<dbReference type="InterPro" id="IPR041916">
    <property type="entry name" value="Anti_sigma_zinc_sf"/>
</dbReference>
<feature type="region of interest" description="Disordered" evidence="3">
    <location>
        <begin position="67"/>
        <end position="90"/>
    </location>
</feature>
<sequence length="311" mass="33489">MRHPKRLLQEYLDGQASPARAAVLQAHLSRCARCRSEAARERRQRARLNAFAVPEPDPVLRERIERTAHPADDGTPADYAHAPGPSRNRRRRFAAATGVVAAAVGLVLSTAYLLGGWVQPPVTQQAAPGLADVWNDVTGGGRDDQLAPEQLAELRSRGWACPELASAGMAVAGARAALVDGEPAVIMTLEGEGTSVNVYETHPASWSEETVVDGVSGKPVTEEGFILQEERPGRPQIWIHPQRPHRAVVASKRVTYTVEVSSSGDVLNEAVSEISLTESSRLALHAREKAHGVWDRIKSGFTIMTGTGGQD</sequence>
<dbReference type="KEGG" id="asun:KG104_13700"/>
<keyword evidence="4" id="KW-0472">Membrane</keyword>
<keyword evidence="4" id="KW-1133">Transmembrane helix</keyword>
<dbReference type="Pfam" id="PF13490">
    <property type="entry name" value="zf-HC2"/>
    <property type="match status" value="1"/>
</dbReference>
<keyword evidence="4" id="KW-0812">Transmembrane</keyword>
<evidence type="ECO:0000259" key="5">
    <source>
        <dbReference type="Pfam" id="PF13490"/>
    </source>
</evidence>
<dbReference type="AlphaFoldDB" id="A0A975S5A1"/>
<evidence type="ECO:0000313" key="6">
    <source>
        <dbReference type="EMBL" id="QWQ35516.1"/>
    </source>
</evidence>
<protein>
    <submittedName>
        <fullName evidence="6">Zf-HC2 domain-containing protein</fullName>
    </submittedName>
</protein>
<feature type="transmembrane region" description="Helical" evidence="4">
    <location>
        <begin position="93"/>
        <end position="118"/>
    </location>
</feature>
<evidence type="ECO:0000256" key="3">
    <source>
        <dbReference type="SAM" id="MobiDB-lite"/>
    </source>
</evidence>
<evidence type="ECO:0000256" key="2">
    <source>
        <dbReference type="ARBA" id="ARBA00023163"/>
    </source>
</evidence>
<reference evidence="6" key="1">
    <citation type="submission" date="2021-06" db="EMBL/GenBank/DDBJ databases">
        <title>Novel species in genus Arthrobacter.</title>
        <authorList>
            <person name="Zhang G."/>
        </authorList>
    </citation>
    <scope>NUCLEOTIDE SEQUENCE</scope>
    <source>
        <strain evidence="6">Zg-ZUI122</strain>
    </source>
</reference>
<dbReference type="Proteomes" id="UP000680588">
    <property type="component" value="Chromosome"/>
</dbReference>
<dbReference type="InterPro" id="IPR027383">
    <property type="entry name" value="Znf_put"/>
</dbReference>
<evidence type="ECO:0000256" key="1">
    <source>
        <dbReference type="ARBA" id="ARBA00023015"/>
    </source>
</evidence>
<evidence type="ECO:0000313" key="7">
    <source>
        <dbReference type="Proteomes" id="UP000680588"/>
    </source>
</evidence>
<dbReference type="EMBL" id="CP076456">
    <property type="protein sequence ID" value="QWQ35516.1"/>
    <property type="molecule type" value="Genomic_DNA"/>
</dbReference>